<evidence type="ECO:0000256" key="1">
    <source>
        <dbReference type="SAM" id="MobiDB-lite"/>
    </source>
</evidence>
<feature type="transmembrane region" description="Helical" evidence="2">
    <location>
        <begin position="411"/>
        <end position="433"/>
    </location>
</feature>
<sequence length="535" mass="58352">MFLLHALPRAALLCLALHLPRVAKAEAKRDWGLAAAPPPSLFLRRAFATVAVLGDYAYIDGGEVSQLDADGRPIKSYPSNGINSTLSIDLSESWSASDVKIRELPKQPQVRNRQGLWKNEATSTLWIWGGSSVNGAPRENAESWKFEADGRGGGTWSREEPANPTFFSELRRSAEGAFASTRDAGVWFGGRAIGRMNQERDPYVQPVPGILSYNMTTKTWANESTNAFSVNGTVSGGNAVYIPTHGPNGLVTLLGGSTWGLDRPKSKDLNSDNMEPAFLPGFVWTQVIYEAKNPRRFHTCAVVGRRQMLSVGGSDGQTGWSGVDPWPQGLGLFDMTDWVWKTDYDANAKEYETSSIIRDWYKNNDASSIEWSSDRVKALFSRTNSKASVDGNEKNAKDGGESASSTTPVSAIVGAVVGAVVGVVVGLALLCFVRRRRTRKKGTRTASAEVGDVGPTSQTRYEALPPAELHAPAKQPELDGRQMVPGHELWAPVPKPELAGSVGHHDTATELDAQQDLLVRNPNDEDQHKYRQHLR</sequence>
<keyword evidence="2" id="KW-0812">Transmembrane</keyword>
<comment type="caution">
    <text evidence="4">The sequence shown here is derived from an EMBL/GenBank/DDBJ whole genome shotgun (WGS) entry which is preliminary data.</text>
</comment>
<accession>A0A4U6XN79</accession>
<proteinExistence type="predicted"/>
<feature type="chain" id="PRO_5020785821" description="Kelch repeat-containing protein" evidence="3">
    <location>
        <begin position="26"/>
        <end position="535"/>
    </location>
</feature>
<dbReference type="InterPro" id="IPR015915">
    <property type="entry name" value="Kelch-typ_b-propeller"/>
</dbReference>
<dbReference type="Proteomes" id="UP000310108">
    <property type="component" value="Unassembled WGS sequence"/>
</dbReference>
<reference evidence="4 5" key="1">
    <citation type="journal article" date="2019" name="PLoS ONE">
        <title>Comparative genome analysis indicates high evolutionary potential of pathogenicity genes in Colletotrichum tanaceti.</title>
        <authorList>
            <person name="Lelwala R.V."/>
            <person name="Korhonen P.K."/>
            <person name="Young N.D."/>
            <person name="Scott J.B."/>
            <person name="Ades P.A."/>
            <person name="Gasser R.B."/>
            <person name="Taylor P.W.J."/>
        </authorList>
    </citation>
    <scope>NUCLEOTIDE SEQUENCE [LARGE SCALE GENOMIC DNA]</scope>
    <source>
        <strain evidence="4">BRIP57314</strain>
    </source>
</reference>
<dbReference type="STRING" id="1306861.A0A4U6XN79"/>
<gene>
    <name evidence="4" type="ORF">CTA1_6630</name>
</gene>
<evidence type="ECO:0000313" key="5">
    <source>
        <dbReference type="Proteomes" id="UP000310108"/>
    </source>
</evidence>
<dbReference type="SUPFAM" id="SSF117281">
    <property type="entry name" value="Kelch motif"/>
    <property type="match status" value="1"/>
</dbReference>
<feature type="compositionally biased region" description="Basic and acidic residues" evidence="1">
    <location>
        <begin position="391"/>
        <end position="400"/>
    </location>
</feature>
<name>A0A4U6XN79_9PEZI</name>
<feature type="region of interest" description="Disordered" evidence="1">
    <location>
        <begin position="387"/>
        <end position="406"/>
    </location>
</feature>
<dbReference type="EMBL" id="PJEX01000048">
    <property type="protein sequence ID" value="TKW57193.1"/>
    <property type="molecule type" value="Genomic_DNA"/>
</dbReference>
<keyword evidence="2" id="KW-1133">Transmembrane helix</keyword>
<evidence type="ECO:0008006" key="6">
    <source>
        <dbReference type="Google" id="ProtNLM"/>
    </source>
</evidence>
<dbReference type="AlphaFoldDB" id="A0A4U6XN79"/>
<evidence type="ECO:0000313" key="4">
    <source>
        <dbReference type="EMBL" id="TKW57193.1"/>
    </source>
</evidence>
<keyword evidence="5" id="KW-1185">Reference proteome</keyword>
<feature type="signal peptide" evidence="3">
    <location>
        <begin position="1"/>
        <end position="25"/>
    </location>
</feature>
<keyword evidence="3" id="KW-0732">Signal</keyword>
<evidence type="ECO:0000256" key="2">
    <source>
        <dbReference type="SAM" id="Phobius"/>
    </source>
</evidence>
<keyword evidence="2" id="KW-0472">Membrane</keyword>
<protein>
    <recommendedName>
        <fullName evidence="6">Kelch repeat-containing protein</fullName>
    </recommendedName>
</protein>
<organism evidence="4 5">
    <name type="scientific">Colletotrichum tanaceti</name>
    <dbReference type="NCBI Taxonomy" id="1306861"/>
    <lineage>
        <taxon>Eukaryota</taxon>
        <taxon>Fungi</taxon>
        <taxon>Dikarya</taxon>
        <taxon>Ascomycota</taxon>
        <taxon>Pezizomycotina</taxon>
        <taxon>Sordariomycetes</taxon>
        <taxon>Hypocreomycetidae</taxon>
        <taxon>Glomerellales</taxon>
        <taxon>Glomerellaceae</taxon>
        <taxon>Colletotrichum</taxon>
        <taxon>Colletotrichum destructivum species complex</taxon>
    </lineage>
</organism>
<evidence type="ECO:0000256" key="3">
    <source>
        <dbReference type="SAM" id="SignalP"/>
    </source>
</evidence>
<feature type="region of interest" description="Disordered" evidence="1">
    <location>
        <begin position="487"/>
        <end position="535"/>
    </location>
</feature>